<dbReference type="Proteomes" id="UP000077266">
    <property type="component" value="Unassembled WGS sequence"/>
</dbReference>
<name>A0A165AT35_EXIGL</name>
<evidence type="ECO:0000313" key="1">
    <source>
        <dbReference type="EMBL" id="KZV79376.1"/>
    </source>
</evidence>
<dbReference type="EMBL" id="KV426630">
    <property type="protein sequence ID" value="KZV79376.1"/>
    <property type="molecule type" value="Genomic_DNA"/>
</dbReference>
<organism evidence="1 2">
    <name type="scientific">Exidia glandulosa HHB12029</name>
    <dbReference type="NCBI Taxonomy" id="1314781"/>
    <lineage>
        <taxon>Eukaryota</taxon>
        <taxon>Fungi</taxon>
        <taxon>Dikarya</taxon>
        <taxon>Basidiomycota</taxon>
        <taxon>Agaricomycotina</taxon>
        <taxon>Agaricomycetes</taxon>
        <taxon>Auriculariales</taxon>
        <taxon>Exidiaceae</taxon>
        <taxon>Exidia</taxon>
    </lineage>
</organism>
<keyword evidence="2" id="KW-1185">Reference proteome</keyword>
<evidence type="ECO:0000313" key="2">
    <source>
        <dbReference type="Proteomes" id="UP000077266"/>
    </source>
</evidence>
<dbReference type="InParanoid" id="A0A165AT35"/>
<dbReference type="AlphaFoldDB" id="A0A165AT35"/>
<reference evidence="1 2" key="1">
    <citation type="journal article" date="2016" name="Mol. Biol. Evol.">
        <title>Comparative Genomics of Early-Diverging Mushroom-Forming Fungi Provides Insights into the Origins of Lignocellulose Decay Capabilities.</title>
        <authorList>
            <person name="Nagy L.G."/>
            <person name="Riley R."/>
            <person name="Tritt A."/>
            <person name="Adam C."/>
            <person name="Daum C."/>
            <person name="Floudas D."/>
            <person name="Sun H."/>
            <person name="Yadav J.S."/>
            <person name="Pangilinan J."/>
            <person name="Larsson K.H."/>
            <person name="Matsuura K."/>
            <person name="Barry K."/>
            <person name="Labutti K."/>
            <person name="Kuo R."/>
            <person name="Ohm R.A."/>
            <person name="Bhattacharya S.S."/>
            <person name="Shirouzu T."/>
            <person name="Yoshinaga Y."/>
            <person name="Martin F.M."/>
            <person name="Grigoriev I.V."/>
            <person name="Hibbett D.S."/>
        </authorList>
    </citation>
    <scope>NUCLEOTIDE SEQUENCE [LARGE SCALE GENOMIC DNA]</scope>
    <source>
        <strain evidence="1 2">HHB12029</strain>
    </source>
</reference>
<proteinExistence type="predicted"/>
<gene>
    <name evidence="1" type="ORF">EXIGLDRAFT_735180</name>
</gene>
<accession>A0A165AT35</accession>
<protein>
    <submittedName>
        <fullName evidence="1">Uncharacterized protein</fullName>
    </submittedName>
</protein>
<feature type="non-terminal residue" evidence="1">
    <location>
        <position position="310"/>
    </location>
</feature>
<sequence>MLHATRPTVDFPRPPVGVSGLGSLLPNRDRHSFVCGKPRGTSVAGGIGIAALVVLARLVLDEERKVKTFTSKWNGHYDLYFLLCRSCTPYSGRGLHGTVPSMIRCKPKSKCAVIIQTTLTLLECILCIRSPNSERSSEPFLFQSIEHPLRSDLLGQRLASRMPDDELDGKSVSSVWVDAADGQSHVPVGLVRRTSPAFAPLDLVMNLTEDVVQVLYCSWIMTCSTRRRAHRASVYDGIGGGAVQGSETRFPSRFIRSPVPHVFSIASRDRKTSVAAFWSNELKTNDRTHFVCPAVSPGKRYCFYATQYRI</sequence>